<organism evidence="3 4">
    <name type="scientific">Rubrivirga marina</name>
    <dbReference type="NCBI Taxonomy" id="1196024"/>
    <lineage>
        <taxon>Bacteria</taxon>
        <taxon>Pseudomonadati</taxon>
        <taxon>Rhodothermota</taxon>
        <taxon>Rhodothermia</taxon>
        <taxon>Rhodothermales</taxon>
        <taxon>Rubricoccaceae</taxon>
        <taxon>Rubrivirga</taxon>
    </lineage>
</organism>
<dbReference type="AlphaFoldDB" id="A0A271J028"/>
<evidence type="ECO:0000313" key="4">
    <source>
        <dbReference type="Proteomes" id="UP000216339"/>
    </source>
</evidence>
<comment type="caution">
    <text evidence="3">The sequence shown here is derived from an EMBL/GenBank/DDBJ whole genome shotgun (WGS) entry which is preliminary data.</text>
</comment>
<name>A0A271J028_9BACT</name>
<reference evidence="3 4" key="1">
    <citation type="submission" date="2016-11" db="EMBL/GenBank/DDBJ databases">
        <title>Study of marine rhodopsin-containing bacteria.</title>
        <authorList>
            <person name="Yoshizawa S."/>
            <person name="Kumagai Y."/>
            <person name="Kogure K."/>
        </authorList>
    </citation>
    <scope>NUCLEOTIDE SEQUENCE [LARGE SCALE GENOMIC DNA]</scope>
    <source>
        <strain evidence="3 4">SAORIC-28</strain>
    </source>
</reference>
<accession>A0A271J028</accession>
<evidence type="ECO:0000259" key="2">
    <source>
        <dbReference type="Pfam" id="PF00112"/>
    </source>
</evidence>
<feature type="domain" description="Peptidase C1A papain C-terminal" evidence="2">
    <location>
        <begin position="47"/>
        <end position="241"/>
    </location>
</feature>
<dbReference type="Pfam" id="PF00112">
    <property type="entry name" value="Peptidase_C1"/>
    <property type="match status" value="1"/>
</dbReference>
<dbReference type="OrthoDB" id="3648721at2"/>
<dbReference type="RefSeq" id="WP_095510481.1">
    <property type="nucleotide sequence ID" value="NZ_MQWD01000001.1"/>
</dbReference>
<evidence type="ECO:0000256" key="1">
    <source>
        <dbReference type="SAM" id="MobiDB-lite"/>
    </source>
</evidence>
<dbReference type="CDD" id="cd02619">
    <property type="entry name" value="Peptidase_C1"/>
    <property type="match status" value="1"/>
</dbReference>
<sequence>MELDASAPYAFDVRPDTADFRDQLFAPTLVEVLPEIRPARYRRYEIPILDQGEEGACTGFALATVAHYLLHRRRGDKAPPFPEEDYVSPHMFYELAKRYDEWEGDDYEGSSARGAMKAWHKHGVCCQEKWPSPGEADSYDRRLTAERALDALERPLGAYYRVNHRDLIALHSAITEVGVLYATGHVHTGWQEPGADGAIAFTDRTRMLGGHAFVIVGYDASGLWIQNSWGVDWGDDGLGHLSYDDWLRNGFDVWVARLGAPVAYHDPTTTAISFSAKAQKSEVYAFQSLRPHIISVGNEGRLRAHGTFGTDLDDVRDIVGNDLARTVEPWATKRVMLYAHGGLVPEKAAVQRVADYRETLLHRQIYPLAFIWKTDYWSTLRNVLEDALRRRRAEGFLDDARDFMLDRLDDALEPLARTLTGKQSWDEMKENALKSTRASGGGAAHTLDALAPILEADGAELHLVAHSAGSIFMAPIVEAMAARGQPIASCTLWAPACTLALFRECYQPAIESGAIERFTLFTLTDDAENDDHCARVYNKSLLYLVSNAFEDRYRIPLLRPRGEPLLGLASSLDQALKDDAGLRALFERKAVDWVQAPNGSPKGAPLASRANRHGDFDDDEHTLQATLSRILGQQSTTTEFSFHRSSSGLRDRREALNRTVAPRPR</sequence>
<evidence type="ECO:0000313" key="3">
    <source>
        <dbReference type="EMBL" id="PAP76813.1"/>
    </source>
</evidence>
<feature type="region of interest" description="Disordered" evidence="1">
    <location>
        <begin position="641"/>
        <end position="665"/>
    </location>
</feature>
<dbReference type="Proteomes" id="UP000216339">
    <property type="component" value="Unassembled WGS sequence"/>
</dbReference>
<dbReference type="InterPro" id="IPR000668">
    <property type="entry name" value="Peptidase_C1A_C"/>
</dbReference>
<dbReference type="InterPro" id="IPR038765">
    <property type="entry name" value="Papain-like_cys_pep_sf"/>
</dbReference>
<dbReference type="SUPFAM" id="SSF54001">
    <property type="entry name" value="Cysteine proteinases"/>
    <property type="match status" value="1"/>
</dbReference>
<dbReference type="Gene3D" id="3.90.70.10">
    <property type="entry name" value="Cysteine proteinases"/>
    <property type="match status" value="1"/>
</dbReference>
<keyword evidence="4" id="KW-1185">Reference proteome</keyword>
<proteinExistence type="predicted"/>
<gene>
    <name evidence="3" type="ORF">BSZ37_10395</name>
</gene>
<dbReference type="GO" id="GO:0008234">
    <property type="term" value="F:cysteine-type peptidase activity"/>
    <property type="evidence" value="ECO:0007669"/>
    <property type="project" value="InterPro"/>
</dbReference>
<feature type="region of interest" description="Disordered" evidence="1">
    <location>
        <begin position="596"/>
        <end position="618"/>
    </location>
</feature>
<protein>
    <submittedName>
        <fullName evidence="3">Peptidase C1</fullName>
    </submittedName>
</protein>
<dbReference type="GO" id="GO:0006508">
    <property type="term" value="P:proteolysis"/>
    <property type="evidence" value="ECO:0007669"/>
    <property type="project" value="InterPro"/>
</dbReference>
<dbReference type="EMBL" id="MQWD01000001">
    <property type="protein sequence ID" value="PAP76813.1"/>
    <property type="molecule type" value="Genomic_DNA"/>
</dbReference>